<evidence type="ECO:0000313" key="10">
    <source>
        <dbReference type="Proteomes" id="UP000024837"/>
    </source>
</evidence>
<dbReference type="InterPro" id="IPR015507">
    <property type="entry name" value="rRNA-MeTfrase_E"/>
</dbReference>
<protein>
    <recommendedName>
        <fullName evidence="6">rRNA methyltransferase 2, mitochondrial</fullName>
    </recommendedName>
</protein>
<evidence type="ECO:0000259" key="8">
    <source>
        <dbReference type="Pfam" id="PF01728"/>
    </source>
</evidence>
<sequence length="389" mass="42668">MIPRSYFRTLTDLAVGLVPRPSQAAVNVQPKISLSSSCVFFQRQSSRRIDKNPARCPTTSSSSSSPRYFSTASQRSAKKSTRWVMRQSGDPARRDAKVLEYKSRAAFKLLQINDTHKILRPGMTTVDLGYAPGSWSQVAVAKTSPGGRVIGVDLLPAPPPKGASAIQGNFLNPAVQAMIRRYLSDPSRGRARTAQSLAPPKPPPIPSLPGYEEVELPTSPELQLDDTVAPGYIAQERRESLQEEKEEKGDGGNTVAVRASKEHNTVDVVLSDMCEPLPQTYGFHLATVVTPYRLMNTSGVNVADHSGSMELCYAALTFCIDVLKTGGSFVCKFYQGPDDIGFEKQLLKVFAKVIRMKPGTSRDQSKECFFIAKEKLAGVTRESIEIRIR</sequence>
<dbReference type="HAMAP" id="MF_01547">
    <property type="entry name" value="RNA_methyltr_E"/>
    <property type="match status" value="1"/>
</dbReference>
<dbReference type="Gene3D" id="3.40.50.150">
    <property type="entry name" value="Vaccinia Virus protein VP39"/>
    <property type="match status" value="1"/>
</dbReference>
<name>W7HR79_9PEZI</name>
<dbReference type="EMBL" id="KI966417">
    <property type="protein sequence ID" value="EWC46511.1"/>
    <property type="molecule type" value="Genomic_DNA"/>
</dbReference>
<reference evidence="9 10" key="1">
    <citation type="submission" date="2013-05" db="EMBL/GenBank/DDBJ databases">
        <title>Drechslerella stenobrocha genome reveals carnivorous origination and mechanical trapping mechanism of predatory fungi.</title>
        <authorList>
            <person name="Liu X."/>
            <person name="Zhang W."/>
            <person name="Liu K."/>
        </authorList>
    </citation>
    <scope>NUCLEOTIDE SEQUENCE [LARGE SCALE GENOMIC DNA]</scope>
    <source>
        <strain evidence="9 10">248</strain>
    </source>
</reference>
<evidence type="ECO:0000313" key="9">
    <source>
        <dbReference type="EMBL" id="EWC46511.1"/>
    </source>
</evidence>
<gene>
    <name evidence="9" type="ORF">DRE_04234</name>
</gene>
<evidence type="ECO:0000256" key="4">
    <source>
        <dbReference type="ARBA" id="ARBA00022679"/>
    </source>
</evidence>
<dbReference type="PANTHER" id="PTHR10920">
    <property type="entry name" value="RIBOSOMAL RNA METHYLTRANSFERASE"/>
    <property type="match status" value="1"/>
</dbReference>
<comment type="similarity">
    <text evidence="1">Belongs to the class I-like SAM-binding methyltransferase superfamily. RNA methyltransferase RlmE family.</text>
</comment>
<dbReference type="AlphaFoldDB" id="W7HR79"/>
<accession>W7HR79</accession>
<dbReference type="HOGENOM" id="CLU_009422_2_0_1"/>
<evidence type="ECO:0000256" key="7">
    <source>
        <dbReference type="SAM" id="MobiDB-lite"/>
    </source>
</evidence>
<feature type="region of interest" description="Disordered" evidence="7">
    <location>
        <begin position="49"/>
        <end position="89"/>
    </location>
</feature>
<feature type="region of interest" description="Disordered" evidence="7">
    <location>
        <begin position="185"/>
        <end position="213"/>
    </location>
</feature>
<keyword evidence="10" id="KW-1185">Reference proteome</keyword>
<keyword evidence="4" id="KW-0808">Transferase</keyword>
<dbReference type="Proteomes" id="UP000024837">
    <property type="component" value="Unassembled WGS sequence"/>
</dbReference>
<dbReference type="SUPFAM" id="SSF53335">
    <property type="entry name" value="S-adenosyl-L-methionine-dependent methyltransferases"/>
    <property type="match status" value="1"/>
</dbReference>
<evidence type="ECO:0000256" key="3">
    <source>
        <dbReference type="ARBA" id="ARBA00022603"/>
    </source>
</evidence>
<dbReference type="PANTHER" id="PTHR10920:SF18">
    <property type="entry name" value="RRNA METHYLTRANSFERASE 2, MITOCHONDRIAL"/>
    <property type="match status" value="1"/>
</dbReference>
<dbReference type="GO" id="GO:0005739">
    <property type="term" value="C:mitochondrion"/>
    <property type="evidence" value="ECO:0007669"/>
    <property type="project" value="TreeGrafter"/>
</dbReference>
<keyword evidence="2" id="KW-0698">rRNA processing</keyword>
<dbReference type="InterPro" id="IPR002877">
    <property type="entry name" value="RNA_MeTrfase_FtsJ_dom"/>
</dbReference>
<feature type="compositionally biased region" description="Polar residues" evidence="7">
    <location>
        <begin position="66"/>
        <end position="75"/>
    </location>
</feature>
<dbReference type="InterPro" id="IPR050082">
    <property type="entry name" value="RNA_methyltr_RlmE"/>
</dbReference>
<proteinExistence type="inferred from homology"/>
<dbReference type="GO" id="GO:0008650">
    <property type="term" value="F:rRNA (uridine-2'-O-)-methyltransferase activity"/>
    <property type="evidence" value="ECO:0007669"/>
    <property type="project" value="TreeGrafter"/>
</dbReference>
<feature type="domain" description="Ribosomal RNA methyltransferase FtsJ" evidence="8">
    <location>
        <begin position="101"/>
        <end position="374"/>
    </location>
</feature>
<evidence type="ECO:0000256" key="5">
    <source>
        <dbReference type="ARBA" id="ARBA00022691"/>
    </source>
</evidence>
<keyword evidence="3" id="KW-0489">Methyltransferase</keyword>
<organism evidence="9 10">
    <name type="scientific">Drechslerella stenobrocha 248</name>
    <dbReference type="NCBI Taxonomy" id="1043628"/>
    <lineage>
        <taxon>Eukaryota</taxon>
        <taxon>Fungi</taxon>
        <taxon>Dikarya</taxon>
        <taxon>Ascomycota</taxon>
        <taxon>Pezizomycotina</taxon>
        <taxon>Orbiliomycetes</taxon>
        <taxon>Orbiliales</taxon>
        <taxon>Orbiliaceae</taxon>
        <taxon>Drechslerella</taxon>
    </lineage>
</organism>
<evidence type="ECO:0000256" key="1">
    <source>
        <dbReference type="ARBA" id="ARBA00009258"/>
    </source>
</evidence>
<dbReference type="InterPro" id="IPR029063">
    <property type="entry name" value="SAM-dependent_MTases_sf"/>
</dbReference>
<dbReference type="OrthoDB" id="20105at2759"/>
<keyword evidence="5" id="KW-0949">S-adenosyl-L-methionine</keyword>
<evidence type="ECO:0000256" key="6">
    <source>
        <dbReference type="ARBA" id="ARBA00041184"/>
    </source>
</evidence>
<dbReference type="Pfam" id="PF01728">
    <property type="entry name" value="FtsJ"/>
    <property type="match status" value="1"/>
</dbReference>
<evidence type="ECO:0000256" key="2">
    <source>
        <dbReference type="ARBA" id="ARBA00022552"/>
    </source>
</evidence>